<name>A0A6G7XFH3_9MICO</name>
<evidence type="ECO:0000256" key="1">
    <source>
        <dbReference type="SAM" id="Phobius"/>
    </source>
</evidence>
<dbReference type="Proteomes" id="UP000502677">
    <property type="component" value="Chromosome"/>
</dbReference>
<evidence type="ECO:0000313" key="2">
    <source>
        <dbReference type="EMBL" id="QIK63128.1"/>
    </source>
</evidence>
<gene>
    <name evidence="2" type="ORF">G7068_07875</name>
</gene>
<keyword evidence="1" id="KW-1133">Transmembrane helix</keyword>
<sequence length="53" mass="5988">MNEQSSQAKHGTDEITRDEITRDARKELWLIPQALLAFAVVAAIAIVRELVLR</sequence>
<accession>A0A6G7XFH3</accession>
<protein>
    <submittedName>
        <fullName evidence="2">Uncharacterized protein</fullName>
    </submittedName>
</protein>
<dbReference type="KEGG" id="lvi:G7068_07875"/>
<keyword evidence="3" id="KW-1185">Reference proteome</keyword>
<organism evidence="2 3">
    <name type="scientific">Leucobacter viscericola</name>
    <dbReference type="NCBI Taxonomy" id="2714935"/>
    <lineage>
        <taxon>Bacteria</taxon>
        <taxon>Bacillati</taxon>
        <taxon>Actinomycetota</taxon>
        <taxon>Actinomycetes</taxon>
        <taxon>Micrococcales</taxon>
        <taxon>Microbacteriaceae</taxon>
        <taxon>Leucobacter</taxon>
    </lineage>
</organism>
<dbReference type="RefSeq" id="WP_166290870.1">
    <property type="nucleotide sequence ID" value="NZ_CP049863.1"/>
</dbReference>
<reference evidence="2 3" key="1">
    <citation type="submission" date="2020-03" db="EMBL/GenBank/DDBJ databases">
        <title>Leucobacter sp. nov., isolated from beetles.</title>
        <authorList>
            <person name="Hyun D.-W."/>
            <person name="Bae J.-W."/>
        </authorList>
    </citation>
    <scope>NUCLEOTIDE SEQUENCE [LARGE SCALE GENOMIC DNA]</scope>
    <source>
        <strain evidence="2 3">HDW9C</strain>
    </source>
</reference>
<proteinExistence type="predicted"/>
<evidence type="ECO:0000313" key="3">
    <source>
        <dbReference type="Proteomes" id="UP000502677"/>
    </source>
</evidence>
<dbReference type="EMBL" id="CP049863">
    <property type="protein sequence ID" value="QIK63128.1"/>
    <property type="molecule type" value="Genomic_DNA"/>
</dbReference>
<dbReference type="AlphaFoldDB" id="A0A6G7XFH3"/>
<keyword evidence="1" id="KW-0472">Membrane</keyword>
<feature type="transmembrane region" description="Helical" evidence="1">
    <location>
        <begin position="28"/>
        <end position="47"/>
    </location>
</feature>
<keyword evidence="1" id="KW-0812">Transmembrane</keyword>